<protein>
    <submittedName>
        <fullName evidence="1">Uncharacterized protein</fullName>
    </submittedName>
</protein>
<proteinExistence type="predicted"/>
<dbReference type="KEGG" id="ddd:Dda3937_04601"/>
<evidence type="ECO:0000313" key="2">
    <source>
        <dbReference type="Proteomes" id="UP000006859"/>
    </source>
</evidence>
<dbReference type="EMBL" id="CP002038">
    <property type="protein sequence ID" value="ADM98721.1"/>
    <property type="molecule type" value="Genomic_DNA"/>
</dbReference>
<keyword evidence="2" id="KW-1185">Reference proteome</keyword>
<evidence type="ECO:0000313" key="1">
    <source>
        <dbReference type="EMBL" id="ADM98721.1"/>
    </source>
</evidence>
<accession>E0SE98</accession>
<name>E0SE98_DICD3</name>
<dbReference type="Proteomes" id="UP000006859">
    <property type="component" value="Chromosome"/>
</dbReference>
<dbReference type="HOGENOM" id="CLU_2355233_0_0_6"/>
<dbReference type="AlphaFoldDB" id="E0SE98"/>
<reference evidence="1 2" key="1">
    <citation type="journal article" date="2011" name="J. Bacteriol.">
        <title>Genome sequence of the plant-pathogenic bacterium Dickeya dadantii 3937.</title>
        <authorList>
            <person name="Glasner J.D."/>
            <person name="Yang C.H."/>
            <person name="Reverchon S."/>
            <person name="Hugouvieux-Cotte-Pattat N."/>
            <person name="Condemine G."/>
            <person name="Bohin J.P."/>
            <person name="Van Gijsegem F."/>
            <person name="Yang S."/>
            <person name="Franza T."/>
            <person name="Expert D."/>
            <person name="Plunkett G. III"/>
            <person name="San Francisco M.J."/>
            <person name="Charkowski A.O."/>
            <person name="Py B."/>
            <person name="Bell K."/>
            <person name="Rauscher L."/>
            <person name="Rodriguez-Palenzuela P."/>
            <person name="Toussaint A."/>
            <person name="Holeva M.C."/>
            <person name="He S.Y."/>
            <person name="Douet V."/>
            <person name="Boccara M."/>
            <person name="Blanco C."/>
            <person name="Toth I."/>
            <person name="Anderson B.D."/>
            <person name="Biehl B.S."/>
            <person name="Mau B."/>
            <person name="Flynn S.M."/>
            <person name="Barras F."/>
            <person name="Lindeberg M."/>
            <person name="Birch P.R."/>
            <person name="Tsuyumu S."/>
            <person name="Shi X."/>
            <person name="Hibbing M."/>
            <person name="Yap M.N."/>
            <person name="Carpentier M."/>
            <person name="Dassa E."/>
            <person name="Umehara M."/>
            <person name="Kim J.F."/>
            <person name="Rusch M."/>
            <person name="Soni P."/>
            <person name="Mayhew G.F."/>
            <person name="Fouts D.E."/>
            <person name="Gill S.R."/>
            <person name="Blattner F.R."/>
            <person name="Keen N.T."/>
            <person name="Perna N.T."/>
        </authorList>
    </citation>
    <scope>NUCLEOTIDE SEQUENCE [LARGE SCALE GENOMIC DNA]</scope>
    <source>
        <strain evidence="1 2">3937</strain>
    </source>
</reference>
<gene>
    <name evidence="1" type="ordered locus">Dda3937_04601</name>
</gene>
<sequence>MRAKKEQCRILRQRKIRPRLSRWRVVYCACCTTVKSPKRTAAVNSKVHDKPALPQNSDRVLNKSTTIVHCFAAKNRREGYRLHRFFCCVFWRHVSG</sequence>
<organism evidence="1 2">
    <name type="scientific">Dickeya dadantii (strain 3937)</name>
    <name type="common">Erwinia chrysanthemi (strain 3937)</name>
    <dbReference type="NCBI Taxonomy" id="198628"/>
    <lineage>
        <taxon>Bacteria</taxon>
        <taxon>Pseudomonadati</taxon>
        <taxon>Pseudomonadota</taxon>
        <taxon>Gammaproteobacteria</taxon>
        <taxon>Enterobacterales</taxon>
        <taxon>Pectobacteriaceae</taxon>
        <taxon>Dickeya</taxon>
    </lineage>
</organism>